<evidence type="ECO:0000313" key="1">
    <source>
        <dbReference type="EMBL" id="KXS94362.1"/>
    </source>
</evidence>
<gene>
    <name evidence="1" type="ORF">AC578_2521</name>
</gene>
<sequence>MDGWKTGPEGSPCWLEIPARGSIDDLKTFYSSLFPSWTFFADPSGAPVAHFHDTMGVYGGIVGVPGDLKPSPQELGLGTTVNWAVGDLDKAAAKVIELGGSKALDKTPVGTIGSFMQFRDPHGNRFALFQKA</sequence>
<dbReference type="Proteomes" id="UP000070133">
    <property type="component" value="Unassembled WGS sequence"/>
</dbReference>
<reference evidence="1 2" key="1">
    <citation type="submission" date="2015-07" db="EMBL/GenBank/DDBJ databases">
        <title>Comparative genomics of the Sigatoka disease complex on banana suggests a link between parallel evolutionary changes in Pseudocercospora fijiensis and Pseudocercospora eumusae and increased virulence on the banana host.</title>
        <authorList>
            <person name="Chang T.-C."/>
            <person name="Salvucci A."/>
            <person name="Crous P.W."/>
            <person name="Stergiopoulos I."/>
        </authorList>
    </citation>
    <scope>NUCLEOTIDE SEQUENCE [LARGE SCALE GENOMIC DNA]</scope>
    <source>
        <strain evidence="1 2">CBS 114824</strain>
    </source>
</reference>
<dbReference type="STRING" id="321146.A0A139GW14"/>
<dbReference type="EMBL" id="LFZN01000296">
    <property type="protein sequence ID" value="KXS94362.1"/>
    <property type="molecule type" value="Genomic_DNA"/>
</dbReference>
<name>A0A139GW14_9PEZI</name>
<dbReference type="OrthoDB" id="447346at2759"/>
<proteinExistence type="predicted"/>
<dbReference type="CDD" id="cd07247">
    <property type="entry name" value="SgaA_N_like"/>
    <property type="match status" value="1"/>
</dbReference>
<comment type="caution">
    <text evidence="1">The sequence shown here is derived from an EMBL/GenBank/DDBJ whole genome shotgun (WGS) entry which is preliminary data.</text>
</comment>
<dbReference type="Gene3D" id="3.10.180.10">
    <property type="entry name" value="2,3-Dihydroxybiphenyl 1,2-Dioxygenase, domain 1"/>
    <property type="match status" value="1"/>
</dbReference>
<evidence type="ECO:0000313" key="2">
    <source>
        <dbReference type="Proteomes" id="UP000070133"/>
    </source>
</evidence>
<keyword evidence="2" id="KW-1185">Reference proteome</keyword>
<organism evidence="1 2">
    <name type="scientific">Pseudocercospora eumusae</name>
    <dbReference type="NCBI Taxonomy" id="321146"/>
    <lineage>
        <taxon>Eukaryota</taxon>
        <taxon>Fungi</taxon>
        <taxon>Dikarya</taxon>
        <taxon>Ascomycota</taxon>
        <taxon>Pezizomycotina</taxon>
        <taxon>Dothideomycetes</taxon>
        <taxon>Dothideomycetidae</taxon>
        <taxon>Mycosphaerellales</taxon>
        <taxon>Mycosphaerellaceae</taxon>
        <taxon>Pseudocercospora</taxon>
    </lineage>
</organism>
<protein>
    <recommendedName>
        <fullName evidence="3">VOC domain-containing protein</fullName>
    </recommendedName>
</protein>
<dbReference type="SUPFAM" id="SSF54593">
    <property type="entry name" value="Glyoxalase/Bleomycin resistance protein/Dihydroxybiphenyl dioxygenase"/>
    <property type="match status" value="1"/>
</dbReference>
<accession>A0A139GW14</accession>
<dbReference type="InterPro" id="IPR029068">
    <property type="entry name" value="Glyas_Bleomycin-R_OHBP_Dase"/>
</dbReference>
<evidence type="ECO:0008006" key="3">
    <source>
        <dbReference type="Google" id="ProtNLM"/>
    </source>
</evidence>
<dbReference type="AlphaFoldDB" id="A0A139GW14"/>